<dbReference type="PANTHER" id="PTHR36966:SF1">
    <property type="entry name" value="REP-ASSOCIATED TYROSINE TRANSPOSASE"/>
    <property type="match status" value="1"/>
</dbReference>
<dbReference type="Gene3D" id="3.30.70.1290">
    <property type="entry name" value="Transposase IS200-like"/>
    <property type="match status" value="1"/>
</dbReference>
<dbReference type="PANTHER" id="PTHR36966">
    <property type="entry name" value="REP-ASSOCIATED TYROSINE TRANSPOSASE"/>
    <property type="match status" value="1"/>
</dbReference>
<organism evidence="2 3">
    <name type="scientific">Emticicia agri</name>
    <dbReference type="NCBI Taxonomy" id="2492393"/>
    <lineage>
        <taxon>Bacteria</taxon>
        <taxon>Pseudomonadati</taxon>
        <taxon>Bacteroidota</taxon>
        <taxon>Cytophagia</taxon>
        <taxon>Cytophagales</taxon>
        <taxon>Leadbetterellaceae</taxon>
        <taxon>Emticicia</taxon>
    </lineage>
</organism>
<dbReference type="EMBL" id="SEWF01000002">
    <property type="protein sequence ID" value="RYU97413.1"/>
    <property type="molecule type" value="Genomic_DNA"/>
</dbReference>
<comment type="caution">
    <text evidence="2">The sequence shown here is derived from an EMBL/GenBank/DDBJ whole genome shotgun (WGS) entry which is preliminary data.</text>
</comment>
<dbReference type="RefSeq" id="WP_130019195.1">
    <property type="nucleotide sequence ID" value="NZ_SEWF01000002.1"/>
</dbReference>
<dbReference type="OrthoDB" id="9794403at2"/>
<dbReference type="SMART" id="SM01321">
    <property type="entry name" value="Y1_Tnp"/>
    <property type="match status" value="1"/>
</dbReference>
<dbReference type="AlphaFoldDB" id="A0A4Q5M612"/>
<accession>A0A4Q5M612</accession>
<dbReference type="InterPro" id="IPR002686">
    <property type="entry name" value="Transposase_17"/>
</dbReference>
<dbReference type="GO" id="GO:0004803">
    <property type="term" value="F:transposase activity"/>
    <property type="evidence" value="ECO:0007669"/>
    <property type="project" value="InterPro"/>
</dbReference>
<evidence type="ECO:0000259" key="1">
    <source>
        <dbReference type="SMART" id="SM01321"/>
    </source>
</evidence>
<proteinExistence type="predicted"/>
<dbReference type="SUPFAM" id="SSF143422">
    <property type="entry name" value="Transposase IS200-like"/>
    <property type="match status" value="1"/>
</dbReference>
<dbReference type="GO" id="GO:0043565">
    <property type="term" value="F:sequence-specific DNA binding"/>
    <property type="evidence" value="ECO:0007669"/>
    <property type="project" value="TreeGrafter"/>
</dbReference>
<sequence>MYKIKEEYRRYLPHFQPTNELAYFVTTRLANSLPKSIIEQLHHEHDKSLIHINQLQLSTEKKSLLTDEQNRRYFGKFDQLLDSQATGHHWFKTPTIAQLAYDTFLHFHTKRYEMICFTIMSNHVHLLFWLNEDRALYGIMHSWKRYIANKANQLLDREGAFWARESYDRAVRNDEELKRIMHYILLNPVKAGIVNNWEDYPWTFVNEKYFTL</sequence>
<keyword evidence="3" id="KW-1185">Reference proteome</keyword>
<dbReference type="InterPro" id="IPR052715">
    <property type="entry name" value="RAYT_transposase"/>
</dbReference>
<dbReference type="GO" id="GO:0006313">
    <property type="term" value="P:DNA transposition"/>
    <property type="evidence" value="ECO:0007669"/>
    <property type="project" value="InterPro"/>
</dbReference>
<dbReference type="Proteomes" id="UP000293162">
    <property type="component" value="Unassembled WGS sequence"/>
</dbReference>
<protein>
    <recommendedName>
        <fullName evidence="1">Transposase IS200-like domain-containing protein</fullName>
    </recommendedName>
</protein>
<dbReference type="NCBIfam" id="NF047646">
    <property type="entry name" value="REP_Tyr_transpos"/>
    <property type="match status" value="1"/>
</dbReference>
<evidence type="ECO:0000313" key="2">
    <source>
        <dbReference type="EMBL" id="RYU97413.1"/>
    </source>
</evidence>
<evidence type="ECO:0000313" key="3">
    <source>
        <dbReference type="Proteomes" id="UP000293162"/>
    </source>
</evidence>
<feature type="domain" description="Transposase IS200-like" evidence="1">
    <location>
        <begin position="18"/>
        <end position="187"/>
    </location>
</feature>
<name>A0A4Q5M612_9BACT</name>
<dbReference type="Pfam" id="PF01797">
    <property type="entry name" value="Y1_Tnp"/>
    <property type="match status" value="1"/>
</dbReference>
<gene>
    <name evidence="2" type="ORF">EWM59_01610</name>
</gene>
<dbReference type="InterPro" id="IPR036515">
    <property type="entry name" value="Transposase_17_sf"/>
</dbReference>
<reference evidence="2 3" key="1">
    <citation type="submission" date="2019-02" db="EMBL/GenBank/DDBJ databases">
        <title>Bacterial novel species Emticicia sp. 17J42-9 isolated from soil.</title>
        <authorList>
            <person name="Jung H.-Y."/>
        </authorList>
    </citation>
    <scope>NUCLEOTIDE SEQUENCE [LARGE SCALE GENOMIC DNA]</scope>
    <source>
        <strain evidence="2 3">17J42-9</strain>
    </source>
</reference>